<dbReference type="EMBL" id="OW240918">
    <property type="protein sequence ID" value="CAH2304949.1"/>
    <property type="molecule type" value="Genomic_DNA"/>
</dbReference>
<dbReference type="PANTHER" id="PTHR46500:SF1">
    <property type="entry name" value="CILIA- AND FLAGELLA-ASSOCIATED PROTEIN 221"/>
    <property type="match status" value="1"/>
</dbReference>
<sequence>MELVQASLLDFPKADQRFKRIPPIVLDSLVEEPPKQAVPNHLLESKVYTRLGRNEIVQASPAVLHFGGYVTGKQHHQTLKLINISQEVTNFHIIPPQTKHFAITYNKTQQLVPGLAFTVNVFFSPDEWRYYYDSVRVHCKDNETLLVPLHGYPATNDVHFPSTVNFSSVPLGQSKKHVIPLRCSCPIDFEFRIVWTQFTEAFSVSPKSGMIPANGQVDVTVTYSPRDYGTAQMQMELLVSEFNAKPHKCTFTGICNPHLSKTKEDSEPVSSLGRMAAAGKGLPVLSRKKRQLQTLQQNASTVIEYQNLRFPIHLSNPYSVAIVLNQQPGRLRARDLRDGLTNDKGSRRQAKEALFEQRVQHNVSEEEANQLKWQVCLGREPISAKMRQTINKERHSAETEYKIKSGISAPETECKREMLMIGSQRILRTVDQRYSVQPQFDLHVNNLWADRHRALKRFQQAARKVLLRCRINRKLFLLKKLIVNVKEKEDEISEDGVQNGDALLLSNNQVSHCEFPYYPAEHESPTGLQSAAPKPVNVQLKQRLPYYNLKVPQHYRVMGYQPIRACETSSSYKSPALARPLRTGAEDELIPAVGAPKESLPAEPLLSGLTEHESRQEGETPRNLFRSLVPPEQMLNPSDYPQMHVFNPAPGMLALKRPLSYSEIDMDYHFCPLPKYPVMQLHVGISAPINTQRRFLSREEILRGTMVWRRFPSIALSAASPSIRAGTPRWCDPFNADLLPVDIPSTLCDLPEEDKENILIKELEEKDMTASLTPNMLKAEFPLIQIDPGDATT</sequence>
<feature type="domain" description="Cep192-like" evidence="1">
    <location>
        <begin position="163"/>
        <end position="239"/>
    </location>
</feature>
<dbReference type="Gene3D" id="2.60.40.10">
    <property type="entry name" value="Immunoglobulins"/>
    <property type="match status" value="2"/>
</dbReference>
<dbReference type="PANTHER" id="PTHR46500">
    <property type="entry name" value="CILIA- AND FLAGELLA-ASSOCIATED PROTEIN 221"/>
    <property type="match status" value="1"/>
</dbReference>
<dbReference type="Pfam" id="PF14874">
    <property type="entry name" value="PapD-like"/>
    <property type="match status" value="1"/>
</dbReference>
<dbReference type="GO" id="GO:0097729">
    <property type="term" value="C:9+2 motile cilium"/>
    <property type="evidence" value="ECO:0007669"/>
    <property type="project" value="TreeGrafter"/>
</dbReference>
<evidence type="ECO:0000259" key="1">
    <source>
        <dbReference type="Pfam" id="PF22067"/>
    </source>
</evidence>
<dbReference type="Proteomes" id="UP001295444">
    <property type="component" value="Chromosome 07"/>
</dbReference>
<keyword evidence="3" id="KW-1185">Reference proteome</keyword>
<evidence type="ECO:0000313" key="2">
    <source>
        <dbReference type="EMBL" id="CAH2304949.1"/>
    </source>
</evidence>
<dbReference type="InterPro" id="IPR029676">
    <property type="entry name" value="CFAP221"/>
</dbReference>
<proteinExistence type="predicted"/>
<protein>
    <recommendedName>
        <fullName evidence="1">Cep192-like domain-containing protein</fullName>
    </recommendedName>
</protein>
<name>A0AAD1SN44_PELCU</name>
<dbReference type="GO" id="GO:0003341">
    <property type="term" value="P:cilium movement"/>
    <property type="evidence" value="ECO:0007669"/>
    <property type="project" value="InterPro"/>
</dbReference>
<gene>
    <name evidence="2" type="ORF">PECUL_23A021699</name>
</gene>
<dbReference type="InterPro" id="IPR054089">
    <property type="entry name" value="Cep192-like_D3"/>
</dbReference>
<organism evidence="2 3">
    <name type="scientific">Pelobates cultripes</name>
    <name type="common">Western spadefoot toad</name>
    <dbReference type="NCBI Taxonomy" id="61616"/>
    <lineage>
        <taxon>Eukaryota</taxon>
        <taxon>Metazoa</taxon>
        <taxon>Chordata</taxon>
        <taxon>Craniata</taxon>
        <taxon>Vertebrata</taxon>
        <taxon>Euteleostomi</taxon>
        <taxon>Amphibia</taxon>
        <taxon>Batrachia</taxon>
        <taxon>Anura</taxon>
        <taxon>Pelobatoidea</taxon>
        <taxon>Pelobatidae</taxon>
        <taxon>Pelobates</taxon>
    </lineage>
</organism>
<dbReference type="InterPro" id="IPR013783">
    <property type="entry name" value="Ig-like_fold"/>
</dbReference>
<dbReference type="AlphaFoldDB" id="A0AAD1SN44"/>
<accession>A0AAD1SN44</accession>
<dbReference type="Pfam" id="PF22067">
    <property type="entry name" value="Cep192_D3"/>
    <property type="match status" value="1"/>
</dbReference>
<dbReference type="GO" id="GO:0044458">
    <property type="term" value="P:motile cilium assembly"/>
    <property type="evidence" value="ECO:0007669"/>
    <property type="project" value="TreeGrafter"/>
</dbReference>
<reference evidence="2" key="1">
    <citation type="submission" date="2022-03" db="EMBL/GenBank/DDBJ databases">
        <authorList>
            <person name="Alioto T."/>
            <person name="Alioto T."/>
            <person name="Gomez Garrido J."/>
        </authorList>
    </citation>
    <scope>NUCLEOTIDE SEQUENCE</scope>
</reference>
<evidence type="ECO:0000313" key="3">
    <source>
        <dbReference type="Proteomes" id="UP001295444"/>
    </source>
</evidence>